<protein>
    <recommendedName>
        <fullName evidence="3">DUF2203 domain-containing protein</fullName>
    </recommendedName>
</protein>
<sequence>MRPRNFTLDEANSLLPRLGELLPQLQESKLRHDQLRERVAEYTHRMSSNGNILEQDLNETRQELAKAAAEMNSLTEKVLEMGCELKDVDQGLIDFRAEREGREVYLCWKLGEPDIRWWHGLESGFAGRRPLE</sequence>
<dbReference type="InterPro" id="IPR018699">
    <property type="entry name" value="DUF2203"/>
</dbReference>
<reference evidence="2" key="1">
    <citation type="journal article" date="2015" name="Nature">
        <title>Complex archaea that bridge the gap between prokaryotes and eukaryotes.</title>
        <authorList>
            <person name="Spang A."/>
            <person name="Saw J.H."/>
            <person name="Jorgensen S.L."/>
            <person name="Zaremba-Niedzwiedzka K."/>
            <person name="Martijn J."/>
            <person name="Lind A.E."/>
            <person name="van Eijk R."/>
            <person name="Schleper C."/>
            <person name="Guy L."/>
            <person name="Ettema T.J."/>
        </authorList>
    </citation>
    <scope>NUCLEOTIDE SEQUENCE</scope>
</reference>
<gene>
    <name evidence="2" type="ORF">LCGC14_2259580</name>
</gene>
<accession>A0A0F9FCJ4</accession>
<feature type="coiled-coil region" evidence="1">
    <location>
        <begin position="25"/>
        <end position="77"/>
    </location>
</feature>
<evidence type="ECO:0008006" key="3">
    <source>
        <dbReference type="Google" id="ProtNLM"/>
    </source>
</evidence>
<organism evidence="2">
    <name type="scientific">marine sediment metagenome</name>
    <dbReference type="NCBI Taxonomy" id="412755"/>
    <lineage>
        <taxon>unclassified sequences</taxon>
        <taxon>metagenomes</taxon>
        <taxon>ecological metagenomes</taxon>
    </lineage>
</organism>
<dbReference type="Pfam" id="PF09969">
    <property type="entry name" value="DUF2203"/>
    <property type="match status" value="1"/>
</dbReference>
<dbReference type="PIRSF" id="PIRSF016498">
    <property type="entry name" value="UCP016498"/>
    <property type="match status" value="1"/>
</dbReference>
<name>A0A0F9FCJ4_9ZZZZ</name>
<dbReference type="AlphaFoldDB" id="A0A0F9FCJ4"/>
<proteinExistence type="predicted"/>
<dbReference type="EMBL" id="LAZR01030989">
    <property type="protein sequence ID" value="KKL55020.1"/>
    <property type="molecule type" value="Genomic_DNA"/>
</dbReference>
<evidence type="ECO:0000256" key="1">
    <source>
        <dbReference type="SAM" id="Coils"/>
    </source>
</evidence>
<comment type="caution">
    <text evidence="2">The sequence shown here is derived from an EMBL/GenBank/DDBJ whole genome shotgun (WGS) entry which is preliminary data.</text>
</comment>
<keyword evidence="1" id="KW-0175">Coiled coil</keyword>
<evidence type="ECO:0000313" key="2">
    <source>
        <dbReference type="EMBL" id="KKL55020.1"/>
    </source>
</evidence>